<dbReference type="InterPro" id="IPR004090">
    <property type="entry name" value="Chemotax_Me-accpt_rcpt"/>
</dbReference>
<organism evidence="8 9">
    <name type="scientific">Shinella zoogloeoides</name>
    <name type="common">Crabtreella saccharophila</name>
    <dbReference type="NCBI Taxonomy" id="352475"/>
    <lineage>
        <taxon>Bacteria</taxon>
        <taxon>Pseudomonadati</taxon>
        <taxon>Pseudomonadota</taxon>
        <taxon>Alphaproteobacteria</taxon>
        <taxon>Hyphomicrobiales</taxon>
        <taxon>Rhizobiaceae</taxon>
        <taxon>Shinella</taxon>
    </lineage>
</organism>
<evidence type="ECO:0000256" key="5">
    <source>
        <dbReference type="SAM" id="Coils"/>
    </source>
</evidence>
<dbReference type="Proteomes" id="UP000440304">
    <property type="component" value="Unassembled WGS sequence"/>
</dbReference>
<feature type="coiled-coil region" evidence="5">
    <location>
        <begin position="259"/>
        <end position="286"/>
    </location>
</feature>
<dbReference type="GO" id="GO:0006935">
    <property type="term" value="P:chemotaxis"/>
    <property type="evidence" value="ECO:0007669"/>
    <property type="project" value="UniProtKB-KW"/>
</dbReference>
<dbReference type="InterPro" id="IPR051310">
    <property type="entry name" value="MCP_chemotaxis"/>
</dbReference>
<protein>
    <submittedName>
        <fullName evidence="8">Globin-coupled sensor protein</fullName>
    </submittedName>
</protein>
<feature type="domain" description="Methyl-accepting transducer" evidence="6">
    <location>
        <begin position="247"/>
        <end position="476"/>
    </location>
</feature>
<keyword evidence="2" id="KW-0145">Chemotaxis</keyword>
<evidence type="ECO:0000256" key="2">
    <source>
        <dbReference type="ARBA" id="ARBA00022500"/>
    </source>
</evidence>
<dbReference type="CDD" id="cd01068">
    <property type="entry name" value="globin_sensor"/>
    <property type="match status" value="1"/>
</dbReference>
<keyword evidence="5" id="KW-0175">Coiled coil</keyword>
<dbReference type="PANTHER" id="PTHR43531:SF11">
    <property type="entry name" value="METHYL-ACCEPTING CHEMOTAXIS PROTEIN 3"/>
    <property type="match status" value="1"/>
</dbReference>
<gene>
    <name evidence="8" type="ORF">GR156_10155</name>
</gene>
<dbReference type="InterPro" id="IPR039379">
    <property type="entry name" value="Protoglobin_sensor_dom"/>
</dbReference>
<dbReference type="Pfam" id="PF00015">
    <property type="entry name" value="MCPsignal"/>
    <property type="match status" value="1"/>
</dbReference>
<sequence length="507" mass="53857">MKPAPQTASQNPDIARRLDYLGLDEAALKRLRSLKPFIEKEMGPALDKFYAIVRKSPEVNHLFANDAHMNRAKNAQLGHWANIAAGDFTGDYASKVQTIGHVHARIGLEPRWYIGGYALVVEHLLTEAVKSLWPKGGLFSRPQIGPEEFAARFSSLLKAMFLDMDLSISVYQDTSDVTKQQAVQAQVLAEERKLVSDSFGAALKRISDGDLTARITGALPEAYEALRDDFNHAISTLAQAIGNIGAGAGSIHLSAREIASASDDLAKRTERQAANLEETAAAVEQVTTTVRQTAQSANEANALVMAARDNAQRSGEVVEEAITAMGEIQASSSAIANIIEVIDEIAFQTNLLALNAGIEAARAGEAGRGFAVVASEVRALAQRCADAAKDIQNLIAKSHGQVEDGVRSVGEVAQSLRQIVSQVVEVSAVFNTIRASTAEQATGLQAVNQAVNAMDQITQQNAAMVEQANAASQALTAESASIAAQLSAFRTGGTAQPARNSGYTRAA</sequence>
<dbReference type="SUPFAM" id="SSF46458">
    <property type="entry name" value="Globin-like"/>
    <property type="match status" value="1"/>
</dbReference>
<dbReference type="PROSITE" id="PS50111">
    <property type="entry name" value="CHEMOTAXIS_TRANSDUC_2"/>
    <property type="match status" value="1"/>
</dbReference>
<dbReference type="Gene3D" id="1.10.287.950">
    <property type="entry name" value="Methyl-accepting chemotaxis protein"/>
    <property type="match status" value="1"/>
</dbReference>
<dbReference type="OrthoDB" id="266313at2"/>
<comment type="similarity">
    <text evidence="3">Belongs to the methyl-accepting chemotaxis (MCP) protein family.</text>
</comment>
<dbReference type="SUPFAM" id="SSF58104">
    <property type="entry name" value="Methyl-accepting chemotaxis protein (MCP) signaling domain"/>
    <property type="match status" value="1"/>
</dbReference>
<proteinExistence type="inferred from homology"/>
<dbReference type="Pfam" id="PF11563">
    <property type="entry name" value="Protoglobin"/>
    <property type="match status" value="1"/>
</dbReference>
<evidence type="ECO:0000256" key="3">
    <source>
        <dbReference type="ARBA" id="ARBA00029447"/>
    </source>
</evidence>
<dbReference type="InterPro" id="IPR004089">
    <property type="entry name" value="MCPsignal_dom"/>
</dbReference>
<feature type="domain" description="HAMP" evidence="7">
    <location>
        <begin position="201"/>
        <end position="242"/>
    </location>
</feature>
<dbReference type="GO" id="GO:0020037">
    <property type="term" value="F:heme binding"/>
    <property type="evidence" value="ECO:0007669"/>
    <property type="project" value="InterPro"/>
</dbReference>
<keyword evidence="4" id="KW-0807">Transducer</keyword>
<dbReference type="GO" id="GO:0019825">
    <property type="term" value="F:oxygen binding"/>
    <property type="evidence" value="ECO:0007669"/>
    <property type="project" value="InterPro"/>
</dbReference>
<dbReference type="PRINTS" id="PR00260">
    <property type="entry name" value="CHEMTRNSDUCR"/>
</dbReference>
<dbReference type="Gene3D" id="1.10.490.10">
    <property type="entry name" value="Globins"/>
    <property type="match status" value="1"/>
</dbReference>
<evidence type="ECO:0000259" key="7">
    <source>
        <dbReference type="PROSITE" id="PS50885"/>
    </source>
</evidence>
<dbReference type="PROSITE" id="PS50885">
    <property type="entry name" value="HAMP"/>
    <property type="match status" value="1"/>
</dbReference>
<evidence type="ECO:0000256" key="4">
    <source>
        <dbReference type="PROSITE-ProRule" id="PRU00284"/>
    </source>
</evidence>
<evidence type="ECO:0000256" key="1">
    <source>
        <dbReference type="ARBA" id="ARBA00004370"/>
    </source>
</evidence>
<dbReference type="GO" id="GO:0004888">
    <property type="term" value="F:transmembrane signaling receptor activity"/>
    <property type="evidence" value="ECO:0007669"/>
    <property type="project" value="InterPro"/>
</dbReference>
<comment type="subcellular location">
    <subcellularLocation>
        <location evidence="1">Membrane</location>
    </subcellularLocation>
</comment>
<reference evidence="8 9" key="1">
    <citation type="submission" date="2019-12" db="EMBL/GenBank/DDBJ databases">
        <title>Shinella granuli gen. nov., sp. nov., and proposal of the reclassification of Zoogloea ramigera ATCC 19623 as Shinella zoogloeoides sp. nov.</title>
        <authorList>
            <person name="Gao J."/>
        </authorList>
    </citation>
    <scope>NUCLEOTIDE SEQUENCE [LARGE SCALE GENOMIC DNA]</scope>
    <source>
        <strain evidence="8 9">DSM 287</strain>
    </source>
</reference>
<dbReference type="InterPro" id="IPR012292">
    <property type="entry name" value="Globin/Proto"/>
</dbReference>
<evidence type="ECO:0000313" key="9">
    <source>
        <dbReference type="Proteomes" id="UP000440304"/>
    </source>
</evidence>
<dbReference type="PANTHER" id="PTHR43531">
    <property type="entry name" value="PROTEIN ICFG"/>
    <property type="match status" value="1"/>
</dbReference>
<dbReference type="InterPro" id="IPR044398">
    <property type="entry name" value="Globin-sensor_dom"/>
</dbReference>
<dbReference type="GO" id="GO:0016020">
    <property type="term" value="C:membrane"/>
    <property type="evidence" value="ECO:0007669"/>
    <property type="project" value="UniProtKB-SubCell"/>
</dbReference>
<dbReference type="EMBL" id="WUML01000006">
    <property type="protein sequence ID" value="MXO00664.1"/>
    <property type="molecule type" value="Genomic_DNA"/>
</dbReference>
<evidence type="ECO:0000313" key="8">
    <source>
        <dbReference type="EMBL" id="MXO00664.1"/>
    </source>
</evidence>
<dbReference type="InterPro" id="IPR003660">
    <property type="entry name" value="HAMP_dom"/>
</dbReference>
<comment type="caution">
    <text evidence="8">The sequence shown here is derived from an EMBL/GenBank/DDBJ whole genome shotgun (WGS) entry which is preliminary data.</text>
</comment>
<dbReference type="SMART" id="SM00283">
    <property type="entry name" value="MA"/>
    <property type="match status" value="1"/>
</dbReference>
<dbReference type="InterPro" id="IPR009050">
    <property type="entry name" value="Globin-like_sf"/>
</dbReference>
<name>A0A6N8THK9_SHIZO</name>
<dbReference type="CDD" id="cd11386">
    <property type="entry name" value="MCP_signal"/>
    <property type="match status" value="1"/>
</dbReference>
<evidence type="ECO:0000259" key="6">
    <source>
        <dbReference type="PROSITE" id="PS50111"/>
    </source>
</evidence>
<dbReference type="RefSeq" id="WP_160786059.1">
    <property type="nucleotide sequence ID" value="NZ_CP086610.1"/>
</dbReference>
<accession>A0A6N8THK9</accession>
<dbReference type="AlphaFoldDB" id="A0A6N8THK9"/>
<dbReference type="GO" id="GO:0007165">
    <property type="term" value="P:signal transduction"/>
    <property type="evidence" value="ECO:0007669"/>
    <property type="project" value="UniProtKB-KW"/>
</dbReference>
<dbReference type="FunFam" id="1.10.287.950:FF:000001">
    <property type="entry name" value="Methyl-accepting chemotaxis sensory transducer"/>
    <property type="match status" value="1"/>
</dbReference>